<evidence type="ECO:0000259" key="4">
    <source>
        <dbReference type="Pfam" id="PF04118"/>
    </source>
</evidence>
<dbReference type="SUPFAM" id="SSF48371">
    <property type="entry name" value="ARM repeat"/>
    <property type="match status" value="1"/>
</dbReference>
<dbReference type="Pfam" id="PF24598">
    <property type="entry name" value="DOP1_C"/>
    <property type="match status" value="1"/>
</dbReference>
<evidence type="ECO:0000259" key="5">
    <source>
        <dbReference type="Pfam" id="PF24598"/>
    </source>
</evidence>
<dbReference type="PANTHER" id="PTHR14042">
    <property type="entry name" value="DOPEY-RELATED"/>
    <property type="match status" value="1"/>
</dbReference>
<dbReference type="GeneID" id="40324436"/>
<dbReference type="InterPro" id="IPR040314">
    <property type="entry name" value="DOP1"/>
</dbReference>
<dbReference type="EMBL" id="MKGL01000009">
    <property type="protein sequence ID" value="RNF12086.1"/>
    <property type="molecule type" value="Genomic_DNA"/>
</dbReference>
<organism evidence="6 7">
    <name type="scientific">Trypanosoma rangeli</name>
    <dbReference type="NCBI Taxonomy" id="5698"/>
    <lineage>
        <taxon>Eukaryota</taxon>
        <taxon>Discoba</taxon>
        <taxon>Euglenozoa</taxon>
        <taxon>Kinetoplastea</taxon>
        <taxon>Metakinetoplastina</taxon>
        <taxon>Trypanosomatida</taxon>
        <taxon>Trypanosomatidae</taxon>
        <taxon>Trypanosoma</taxon>
        <taxon>Herpetosoma</taxon>
    </lineage>
</organism>
<dbReference type="Proteomes" id="UP000283634">
    <property type="component" value="Unassembled WGS sequence"/>
</dbReference>
<keyword evidence="1" id="KW-0813">Transport</keyword>
<dbReference type="GO" id="GO:0005829">
    <property type="term" value="C:cytosol"/>
    <property type="evidence" value="ECO:0007669"/>
    <property type="project" value="GOC"/>
</dbReference>
<keyword evidence="7" id="KW-1185">Reference proteome</keyword>
<dbReference type="OMA" id="RWVFFDD"/>
<dbReference type="InterPro" id="IPR007249">
    <property type="entry name" value="DOP1_N"/>
</dbReference>
<dbReference type="InterPro" id="IPR016024">
    <property type="entry name" value="ARM-type_fold"/>
</dbReference>
<dbReference type="Pfam" id="PF04118">
    <property type="entry name" value="Dopey_N"/>
    <property type="match status" value="1"/>
</dbReference>
<feature type="domain" description="DOP1-like C-terminal" evidence="5">
    <location>
        <begin position="1646"/>
        <end position="1966"/>
    </location>
</feature>
<comment type="caution">
    <text evidence="6">The sequence shown here is derived from an EMBL/GenBank/DDBJ whole genome shotgun (WGS) entry which is preliminary data.</text>
</comment>
<dbReference type="GO" id="GO:0005768">
    <property type="term" value="C:endosome"/>
    <property type="evidence" value="ECO:0007669"/>
    <property type="project" value="TreeGrafter"/>
</dbReference>
<proteinExistence type="inferred from homology"/>
<reference evidence="6 7" key="1">
    <citation type="journal article" date="2018" name="BMC Genomics">
        <title>Genomic comparison of Trypanosoma conorhini and Trypanosoma rangeli to Trypanosoma cruzi strains of high and low virulence.</title>
        <authorList>
            <person name="Bradwell K.R."/>
            <person name="Koparde V.N."/>
            <person name="Matveyev A.V."/>
            <person name="Serrano M.G."/>
            <person name="Alves J.M."/>
            <person name="Parikh H."/>
            <person name="Huang B."/>
            <person name="Lee V."/>
            <person name="Espinosa-Alvarez O."/>
            <person name="Ortiz P.A."/>
            <person name="Costa-Martins A.G."/>
            <person name="Teixeira M.M."/>
            <person name="Buck G.A."/>
        </authorList>
    </citation>
    <scope>NUCLEOTIDE SEQUENCE [LARGE SCALE GENOMIC DNA]</scope>
    <source>
        <strain evidence="6 7">AM80</strain>
    </source>
</reference>
<evidence type="ECO:0000313" key="7">
    <source>
        <dbReference type="Proteomes" id="UP000283634"/>
    </source>
</evidence>
<dbReference type="InterPro" id="IPR056457">
    <property type="entry name" value="DOP1_C"/>
</dbReference>
<dbReference type="GO" id="GO:0015031">
    <property type="term" value="P:protein transport"/>
    <property type="evidence" value="ECO:0007669"/>
    <property type="project" value="UniProtKB-KW"/>
</dbReference>
<dbReference type="RefSeq" id="XP_029242553.1">
    <property type="nucleotide sequence ID" value="XM_029377580.1"/>
</dbReference>
<dbReference type="OrthoDB" id="297643at2759"/>
<evidence type="ECO:0000256" key="2">
    <source>
        <dbReference type="ARBA" id="ARBA00022927"/>
    </source>
</evidence>
<evidence type="ECO:0000313" key="6">
    <source>
        <dbReference type="EMBL" id="RNF12086.1"/>
    </source>
</evidence>
<evidence type="ECO:0000256" key="1">
    <source>
        <dbReference type="ARBA" id="ARBA00022448"/>
    </source>
</evidence>
<protein>
    <submittedName>
        <fullName evidence="6">Uncharacterized protein</fullName>
    </submittedName>
</protein>
<gene>
    <name evidence="6" type="ORF">TraAM80_00503</name>
</gene>
<feature type="domain" description="DOP1 N-terminal" evidence="4">
    <location>
        <begin position="18"/>
        <end position="376"/>
    </location>
</feature>
<sequence>MNTQPGDAAAVVVPQPSKRVARYLGEMVKLLWIMDRTPSSNWASLSSMLSQLLKCIESNIEAAAEVLPDPVLLCRVIWKCFEPKGVMGVHRKALDVLQHLCYCMGTALLIRQMPLLLVGVLELLPQCSIQLKCELLHFVEVYMLRRLSPVAVAVELPGLLSGVLSGLEEGDTSDVYRFTLQIMGTIHTMLNNLAAVGPVISTECGESEGNHHEQGTLLESRVEGNGDRLVYAALWLTLKNCPSLRGCVLLYMKLRLCGEPPHTHVGNRSSLALECEDGAAEGQKNSIVAASVTTSVILSGDPRITHSAIFATLQEPSERKHRLMLDVLIGALPLNEQTTFTFSERSLLVAAVIQLLGLPDVTVSIRRRIAAWLTGPIPEEASIYVQDVTSFLVAQAFHGVVCWWESSFVPVAARGTRTHASQVNPLEASYYQVLFTSACKHCLSLLDPSTSAKTRNDLTEACVMPTVWLRAFMSLFQHVFASDGVGDGDDDDNNLGNNNPNNIGFCYGGDAGHASHAKGCDDGADGSAKATGNLFVDYVMPLVMPFVCDLLVFIGLRRREGPCQSSAIDSTLSALFAMVTWDYFTRYEHDLVAVLEQGLEGLREVLTGSQANLSVAETARNSPSPDTHAKVLLDLQICFQRLSGLTAVVEPHVLGLVDSDLNRTTAFLQGVFTTTQSLCSIVCGACETLEHGTTGDDTAHFTIAQSLINGCLDSFNFIFFGMFSALQDRVELTGKYGVLREKEVALLDAIMRSSTAVSQLILRGSDVYAETLARLNDTAFSLFRRLLQSSSKTLSFDNAFGAYTEALKSWMYSVVSVASCTCPTVQQHAFQLYVDLLNLVTAPQALRGVICMQELTLKLLPRLWELLGTCGTGAQPQVVELLVRLYAMQEGRVILDDLTSVATTENGERLLLLFCLLDEEHISGSLFLPGFFMMLQALDHKDASLRWLAQSIVRQSLPCFYRVLNPLFDRLARYFTFQGTTEEGEVAEPVDCAPSHPNSHIWQRQDMHCLNPMEFLRLVKAILTIPSFLSMLLNQLHQMPPPEGSRALMAAVLPRSSEAGSDESGEVDMPLDSSFAALGCLLLGLMQRSLSPQSGGTVGDNPHLNVELCTEACETLNLMLEGTLSLPDSSETIVRTWHYTSVHMVEFLREVVRRPSFSMVQVLMLRHFLETVRFLNALDPIVTNFLCESYGGMLAKEASQVGASATVADRVERGSSRNCILALKIQKFYDAAAAGVEQAAARALTPGWAACDLLSLWCSTLLDLLPFFHEQGDKALVHLLKVFLNVLDQLLVQTTSPKESTALRVTEKCLNGIYGILNFCLVADKQVRQCHAAGKHNPVSWFAAHIPFLGGGDGSPSPVQKAVGSGAVLIGAVRHSVRPVLSTLCKLHCGMHRSHSRGTAGEEPRRYGAYDCVLASHADNVIHRVLRLYAQEVEAEFYKAYIEVWAAVHAPPLKELFTSSKAASLVSTRRQLLQDTSIHTAQMPSFMVPSGDTTLFSSSSPSDSEMIVQLLNTGAGATALSLIRVLEELLIRQRPTTTNAFAASSRHHALGVEMPFDAAVFYFLHTFLYVCRVPPGDAQDVLNALVGVATLHLSQGSPSMVCLPLIIHVLAHFVLDQSLMGLPASFSSCGDDEAGRVEWGRDKRCSQIICKVLDAVAAVALHTASAQAELVFVFELLALSLPAFACSALSDQDRVANAVLNLYKRSLLPSIMFGIESQMDVEVRARTPLVKAALSVLQVIVKLGDAMLRRLRQELLDTLFTCDIFHFPQSVIHEWSVIFACLSQDRTFHGDAIQLLMPSSSYSSRIAALIHSAEEEERQRERQTKRLVFYVTCVPPASLMLDREFCLLIREYIADSLRALHSMLSENTTSKLGSGYRSVRHSLFLFRVLLTKLDPALLHPFWPIVLPGVLRVLSLPSPTSGAAAVKARTRDRELLALQMECLKLLDFLVVIMPGTFAPFRWVFFDDLDATATILSSNTTETFVPILHRLAPRPLLRAISLHNVWAPAVSSSDVFAAWRGYQWPLLRFPPACYSKMPGIGACAGTLSLFSHSVGFATAGGTHQQFLSIVSTRLIDGWDEAYVRALVEADFSYVLEENTFIPSSC</sequence>
<comment type="similarity">
    <text evidence="3">Belongs to the DOP1 family.</text>
</comment>
<dbReference type="GO" id="GO:0005802">
    <property type="term" value="C:trans-Golgi network"/>
    <property type="evidence" value="ECO:0007669"/>
    <property type="project" value="TreeGrafter"/>
</dbReference>
<accession>A0A422P2Y2</accession>
<name>A0A422P2Y2_TRYRA</name>
<keyword evidence="2" id="KW-0653">Protein transport</keyword>
<evidence type="ECO:0000256" key="3">
    <source>
        <dbReference type="ARBA" id="ARBA00046326"/>
    </source>
</evidence>
<dbReference type="PANTHER" id="PTHR14042:SF24">
    <property type="entry name" value="PROTEIN DOPEY-1 HOMOLOG"/>
    <property type="match status" value="1"/>
</dbReference>
<dbReference type="GO" id="GO:0006895">
    <property type="term" value="P:Golgi to endosome transport"/>
    <property type="evidence" value="ECO:0007669"/>
    <property type="project" value="InterPro"/>
</dbReference>